<dbReference type="FunFam" id="2.60.40.10:FF:001223">
    <property type="entry name" value="Sidekick cell adhesion molecule 1"/>
    <property type="match status" value="1"/>
</dbReference>
<dbReference type="PROSITE" id="PS50853">
    <property type="entry name" value="FN3"/>
    <property type="match status" value="2"/>
</dbReference>
<evidence type="ECO:0008006" key="11">
    <source>
        <dbReference type="Google" id="ProtNLM"/>
    </source>
</evidence>
<keyword evidence="3" id="KW-0963">Cytoplasm</keyword>
<keyword evidence="5" id="KW-1015">Disulfide bond</keyword>
<dbReference type="SUPFAM" id="SSF49265">
    <property type="entry name" value="Fibronectin type III"/>
    <property type="match status" value="1"/>
</dbReference>
<dbReference type="GO" id="GO:0019899">
    <property type="term" value="F:enzyme binding"/>
    <property type="evidence" value="ECO:0007669"/>
    <property type="project" value="UniProtKB-ARBA"/>
</dbReference>
<dbReference type="FunFam" id="2.60.40.10:FF:000425">
    <property type="entry name" value="Myosin light chain kinase"/>
    <property type="match status" value="2"/>
</dbReference>
<evidence type="ECO:0000313" key="10">
    <source>
        <dbReference type="Proteomes" id="UP000242913"/>
    </source>
</evidence>
<feature type="domain" description="Ig-like" evidence="7">
    <location>
        <begin position="1284"/>
        <end position="1374"/>
    </location>
</feature>
<evidence type="ECO:0000256" key="6">
    <source>
        <dbReference type="ARBA" id="ARBA00023319"/>
    </source>
</evidence>
<gene>
    <name evidence="9" type="ORF">X798_06100</name>
</gene>
<dbReference type="FunFam" id="2.60.40.10:FF:000032">
    <property type="entry name" value="palladin isoform X1"/>
    <property type="match status" value="3"/>
</dbReference>
<evidence type="ECO:0000256" key="3">
    <source>
        <dbReference type="ARBA" id="ARBA00022490"/>
    </source>
</evidence>
<feature type="domain" description="Ig-like" evidence="7">
    <location>
        <begin position="642"/>
        <end position="730"/>
    </location>
</feature>
<feature type="non-terminal residue" evidence="9">
    <location>
        <position position="1"/>
    </location>
</feature>
<feature type="domain" description="Fibronectin type-III" evidence="8">
    <location>
        <begin position="101"/>
        <end position="192"/>
    </location>
</feature>
<feature type="domain" description="Ig-like" evidence="7">
    <location>
        <begin position="847"/>
        <end position="939"/>
    </location>
</feature>
<feature type="domain" description="Ig-like" evidence="7">
    <location>
        <begin position="1060"/>
        <end position="1151"/>
    </location>
</feature>
<keyword evidence="6" id="KW-0393">Immunoglobulin domain</keyword>
<dbReference type="Pfam" id="PF00041">
    <property type="entry name" value="fn3"/>
    <property type="match status" value="2"/>
</dbReference>
<evidence type="ECO:0000256" key="2">
    <source>
        <dbReference type="ARBA" id="ARBA00006692"/>
    </source>
</evidence>
<dbReference type="EMBL" id="KZ270053">
    <property type="protein sequence ID" value="OZC06894.1"/>
    <property type="molecule type" value="Genomic_DNA"/>
</dbReference>
<dbReference type="InterPro" id="IPR003961">
    <property type="entry name" value="FN3_dom"/>
</dbReference>
<dbReference type="GO" id="GO:0045989">
    <property type="term" value="P:positive regulation of striated muscle contraction"/>
    <property type="evidence" value="ECO:0007669"/>
    <property type="project" value="UniProtKB-ARBA"/>
</dbReference>
<dbReference type="OrthoDB" id="2152335at2759"/>
<feature type="domain" description="Ig-like" evidence="7">
    <location>
        <begin position="1911"/>
        <end position="2001"/>
    </location>
</feature>
<evidence type="ECO:0000256" key="1">
    <source>
        <dbReference type="ARBA" id="ARBA00004161"/>
    </source>
</evidence>
<organism evidence="9 10">
    <name type="scientific">Onchocerca flexuosa</name>
    <dbReference type="NCBI Taxonomy" id="387005"/>
    <lineage>
        <taxon>Eukaryota</taxon>
        <taxon>Metazoa</taxon>
        <taxon>Ecdysozoa</taxon>
        <taxon>Nematoda</taxon>
        <taxon>Chromadorea</taxon>
        <taxon>Rhabditida</taxon>
        <taxon>Spirurina</taxon>
        <taxon>Spiruromorpha</taxon>
        <taxon>Filarioidea</taxon>
        <taxon>Onchocercidae</taxon>
        <taxon>Onchocerca</taxon>
    </lineage>
</organism>
<protein>
    <recommendedName>
        <fullName evidence="11">Immunoglobulin I-set domain protein</fullName>
    </recommendedName>
</protein>
<reference evidence="9 10" key="1">
    <citation type="submission" date="2015-12" db="EMBL/GenBank/DDBJ databases">
        <title>Draft genome of the nematode, Onchocerca flexuosa.</title>
        <authorList>
            <person name="Mitreva M."/>
        </authorList>
    </citation>
    <scope>NUCLEOTIDE SEQUENCE [LARGE SCALE GENOMIC DNA]</scope>
    <source>
        <strain evidence="9">Red Deer</strain>
    </source>
</reference>
<dbReference type="InterPro" id="IPR003598">
    <property type="entry name" value="Ig_sub2"/>
</dbReference>
<evidence type="ECO:0000256" key="5">
    <source>
        <dbReference type="ARBA" id="ARBA00023157"/>
    </source>
</evidence>
<comment type="subcellular location">
    <subcellularLocation>
        <location evidence="1">Cytoplasm</location>
        <location evidence="1">Myofibril</location>
        <location evidence="1">Sarcomere</location>
        <location evidence="1">A band</location>
    </subcellularLocation>
</comment>
<proteinExistence type="inferred from homology"/>
<dbReference type="Pfam" id="PF07679">
    <property type="entry name" value="I-set"/>
    <property type="match status" value="15"/>
</dbReference>
<dbReference type="SMART" id="SM00409">
    <property type="entry name" value="IG"/>
    <property type="match status" value="16"/>
</dbReference>
<keyword evidence="10" id="KW-1185">Reference proteome</keyword>
<dbReference type="PROSITE" id="PS50835">
    <property type="entry name" value="IG_LIKE"/>
    <property type="match status" value="15"/>
</dbReference>
<dbReference type="Proteomes" id="UP000242913">
    <property type="component" value="Unassembled WGS sequence"/>
</dbReference>
<dbReference type="InterPro" id="IPR007110">
    <property type="entry name" value="Ig-like_dom"/>
</dbReference>
<feature type="domain" description="Ig-like" evidence="7">
    <location>
        <begin position="220"/>
        <end position="307"/>
    </location>
</feature>
<feature type="domain" description="Ig-like" evidence="7">
    <location>
        <begin position="1391"/>
        <end position="1480"/>
    </location>
</feature>
<sequence>RFEVPNTLLPYISSTHFKFAVTLSERFSGKPNPDVEWLDTNGKPITAKSDRFKITTVDRLTTLAILRTDHDIQGKYLLKVKNELGEAKCEIPVEVLEYLAAPSRPILEKQKFNSVNLKWDAVQEAAAKKVQYVVEMKREGEEKWVTAIETTQSNVTVKELEPGSTYRFRVRTVVANVTSEPSEESELFFVESKKLEEKKLKDLQEIVVDADRSAESDKVPIFQMPLTDCDVLESQELTLVCAVTGIPNPLIKWFKDDKALSETDCTTKYENGVCTLTMDIAKLSDAGVYKCIAENISGASESKCKVQIQPAETTNIKACFKEPLVNISTNSGSEVILECKVVGKPQPKITWYKDGVKLLPENRMLQYLDSNGSVRLSITDVGANDSGKYSCEAVNTLGKDLCECNVKIIDADASAKEPKREEARSSSAIEEELKAPVITRPLEDVTVNEGSRKLLEVEIEAYPEPLIEWFLNSKILEESDTIQTYFDGRLAILKINDAHAEHQGEYLCRAINKGGSAETRCNVAVKEESLAKDQTSKIPKFIEKMQNVKMKNEGDMLTLKCKVSGEPEPEIRWLLNGKAITQDDDRIRIRTFDDGVCIVEVSSVTSEYCGTYTAVAHNIYGDAHANAEVLLDTVEMKMAKKPFFVVEPVRELIVEEGAVLCIACDIDGEAELKVTWFKNHSKIKDDRFVIHKEGINYQFTISSVLLSDEGVYTLKAENTSGKISADVTVHVTPKSEPEVMKEKVDISKPSDTIGHPFVTELTKNSLLLKWEPPEDGDLKTEYAVEQRRPDGQVWTQVATSMETELPITGLQPGTEYIFRVAAKNNIGQIIYSPPSVAIMTLPSGKKPVLKNIPPATLILNEKEDIELSVEFEGEPTPFVKWYQDGIELIDGKDTIKITTVSGKSSKLVIKKPKANVHLGLYSCHIGNEAGETVCETRIIKQDAGATAKEVPSEKKELLEGSPQIMVPLSNETTAAGQQFILSCEIKSSPKGVVSWFRNDERLAPIGRYEMLEQDNIYKLICHNAQNNDSATYRCVVTNPIGIVQSSCQVIVMEPPPRMAPKFEVPLQDTTALAGKKIKLKCRILGDPQPQIVWMKDGAIISTNRHQKLEFTDDGWCSLTILNCTAEDTGFYLCTASNVLGSESSNLMLTVAEVAGPDSHLVTAESKEMQYCKPRFTRVPNAVIETTEGSTIKLVSCAVGTPKPLIKWLKDGKEITKANRAYEILLTGEGESVLVIPYAVIKTTGTFKCVAENSEGSTAFETQLTVHSLVSRKSSQSQQQKKLAPSFTMDLTDIGVAIGHPVTLKCCVQGIPEPQLKWVFINDSQQTSVMRTTTDSAWVQYRQGDTCEMKTESVVKTQQGTYQCIATNEHGKAMTQCYLLVGEPFDQPAGPPRFLKCMRDIWASLGDNVEFEVEVSGYPLPELTWYHLDEKVLEKKNVQISYITPTKCQLKITNLSVSHLGTYSVEASNIHGIVRTTASLNVGKKRDEAESSKLLEDKRKSVTVLPQDALSEKSGFPMISDDYGARTRQSKIGHTDVKRKGAAPAFLVGLEDLEFREGDAAALAGTVAKKRRHRINGKSDGKRIKQVTIKDIENDTSSGSIDPQSEITKEIRISIAERNKNICRPKFMVKPKSKKSIVEYKSLRLKTAISGNPAPVVHHVSKIDEGFYNCSASNSEGLVTCTAEIEVLPSDNPRRLRKALAVPTFIEVLPGKLKAINGDTVSIECSVSGYPAPAIHWLQNGSTLVPELDRYLISYDGETTTLKFVSITMSDAGKYICIAKNQEGEAKTAMQLDVEPKKISPTGGIPPKFRTDWRREAVNALDGDKVVLLAELMEGSEPLTVRWIRNSMEIQDSSGFGYSHEDTNCYLTIADAFPEDAGVYTCEASNEFGVAKYNVRLIVTEHKRQSGHENPPIIVDAPTNVSAELGNDLTLSVTVRGNPEPAVLWTKNMVSIASGEKYQMANSGEMFTLTIRNCTNEDRGNYELQAVNLSGTAKAKIAVDITEVADLDAAMPRFTKLPISIQSTIGQKASLTCNFKGFQPTVTWFHGDEKLLSGRHGIEISSTATTSTVSILQLTEEHLGEYLCTIRNEYGEDLAKAVIFLEGYF</sequence>
<dbReference type="FunFam" id="2.60.40.10:FF:000107">
    <property type="entry name" value="Myosin, light chain kinase a"/>
    <property type="match status" value="4"/>
</dbReference>
<dbReference type="InterPro" id="IPR003599">
    <property type="entry name" value="Ig_sub"/>
</dbReference>
<comment type="similarity">
    <text evidence="2">Belongs to the protein kinase superfamily. CAMK Ser/Thr protein kinase family.</text>
</comment>
<feature type="domain" description="Ig-like" evidence="7">
    <location>
        <begin position="436"/>
        <end position="524"/>
    </location>
</feature>
<dbReference type="InterPro" id="IPR013098">
    <property type="entry name" value="Ig_I-set"/>
</dbReference>
<dbReference type="CDD" id="cd00096">
    <property type="entry name" value="Ig"/>
    <property type="match status" value="3"/>
</dbReference>
<dbReference type="GO" id="GO:0031672">
    <property type="term" value="C:A band"/>
    <property type="evidence" value="ECO:0007669"/>
    <property type="project" value="UniProtKB-SubCell"/>
</dbReference>
<evidence type="ECO:0000313" key="9">
    <source>
        <dbReference type="EMBL" id="OZC06894.1"/>
    </source>
</evidence>
<feature type="domain" description="Ig-like" evidence="7">
    <location>
        <begin position="1702"/>
        <end position="1792"/>
    </location>
</feature>
<evidence type="ECO:0000259" key="7">
    <source>
        <dbReference type="PROSITE" id="PS50835"/>
    </source>
</evidence>
<dbReference type="GO" id="GO:0060298">
    <property type="term" value="P:positive regulation of sarcomere organization"/>
    <property type="evidence" value="ECO:0007669"/>
    <property type="project" value="UniProtKB-ARBA"/>
</dbReference>
<dbReference type="InterPro" id="IPR036116">
    <property type="entry name" value="FN3_sf"/>
</dbReference>
<dbReference type="Gene3D" id="2.60.40.10">
    <property type="entry name" value="Immunoglobulins"/>
    <property type="match status" value="19"/>
</dbReference>
<evidence type="ECO:0000256" key="4">
    <source>
        <dbReference type="ARBA" id="ARBA00022737"/>
    </source>
</evidence>
<keyword evidence="4" id="KW-0677">Repeat</keyword>
<feature type="domain" description="Fibronectin type-III" evidence="8">
    <location>
        <begin position="752"/>
        <end position="843"/>
    </location>
</feature>
<evidence type="ECO:0000259" key="8">
    <source>
        <dbReference type="PROSITE" id="PS50853"/>
    </source>
</evidence>
<dbReference type="Pfam" id="PF13927">
    <property type="entry name" value="Ig_3"/>
    <property type="match status" value="1"/>
</dbReference>
<dbReference type="SUPFAM" id="SSF48726">
    <property type="entry name" value="Immunoglobulin"/>
    <property type="match status" value="17"/>
</dbReference>
<dbReference type="CDD" id="cd00063">
    <property type="entry name" value="FN3"/>
    <property type="match status" value="2"/>
</dbReference>
<dbReference type="SMART" id="SM00408">
    <property type="entry name" value="IGc2"/>
    <property type="match status" value="15"/>
</dbReference>
<feature type="domain" description="Ig-like" evidence="7">
    <location>
        <begin position="1173"/>
        <end position="1264"/>
    </location>
</feature>
<dbReference type="GO" id="GO:0040017">
    <property type="term" value="P:positive regulation of locomotion"/>
    <property type="evidence" value="ECO:0007669"/>
    <property type="project" value="UniProtKB-ARBA"/>
</dbReference>
<dbReference type="PANTHER" id="PTHR47633">
    <property type="entry name" value="IMMUNOGLOBULIN"/>
    <property type="match status" value="1"/>
</dbReference>
<dbReference type="InterPro" id="IPR036179">
    <property type="entry name" value="Ig-like_dom_sf"/>
</dbReference>
<name>A0A238BPF3_9BILA</name>
<feature type="domain" description="Ig-like" evidence="7">
    <location>
        <begin position="2011"/>
        <end position="2094"/>
    </location>
</feature>
<feature type="domain" description="Ig-like" evidence="7">
    <location>
        <begin position="310"/>
        <end position="402"/>
    </location>
</feature>
<dbReference type="InterPro" id="IPR013783">
    <property type="entry name" value="Ig-like_fold"/>
</dbReference>
<dbReference type="SMART" id="SM00060">
    <property type="entry name" value="FN3"/>
    <property type="match status" value="2"/>
</dbReference>
<dbReference type="FunFam" id="2.60.40.10:FF:000345">
    <property type="entry name" value="Muscle M-line assembly protein unc-89"/>
    <property type="match status" value="3"/>
</dbReference>
<feature type="domain" description="Ig-like" evidence="7">
    <location>
        <begin position="962"/>
        <end position="1050"/>
    </location>
</feature>
<feature type="domain" description="Ig-like" evidence="7">
    <location>
        <begin position="1806"/>
        <end position="1899"/>
    </location>
</feature>
<feature type="domain" description="Ig-like" evidence="7">
    <location>
        <begin position="539"/>
        <end position="632"/>
    </location>
</feature>
<accession>A0A238BPF3</accession>